<dbReference type="RefSeq" id="XP_002291548.1">
    <property type="nucleotide sequence ID" value="XM_002291512.1"/>
</dbReference>
<dbReference type="SUPFAM" id="SSF82199">
    <property type="entry name" value="SET domain"/>
    <property type="match status" value="1"/>
</dbReference>
<dbReference type="PANTHER" id="PTHR46167:SF1">
    <property type="entry name" value="N-LYSINE METHYLTRANSFERASE KMT5A"/>
    <property type="match status" value="1"/>
</dbReference>
<dbReference type="eggNOG" id="ENOG502R078">
    <property type="taxonomic scope" value="Eukaryota"/>
</dbReference>
<dbReference type="PANTHER" id="PTHR46167">
    <property type="entry name" value="N-LYSINE METHYLTRANSFERASE KMT5A"/>
    <property type="match status" value="1"/>
</dbReference>
<evidence type="ECO:0000256" key="1">
    <source>
        <dbReference type="SAM" id="MobiDB-lite"/>
    </source>
</evidence>
<proteinExistence type="predicted"/>
<dbReference type="Pfam" id="PF00856">
    <property type="entry name" value="SET"/>
    <property type="match status" value="1"/>
</dbReference>
<dbReference type="KEGG" id="tps:THAPSDRAFT_23212"/>
<dbReference type="GO" id="GO:0005700">
    <property type="term" value="C:polytene chromosome"/>
    <property type="evidence" value="ECO:0000318"/>
    <property type="project" value="GO_Central"/>
</dbReference>
<feature type="domain" description="SET" evidence="2">
    <location>
        <begin position="180"/>
        <end position="304"/>
    </location>
</feature>
<evidence type="ECO:0000313" key="3">
    <source>
        <dbReference type="EMBL" id="EED91655.1"/>
    </source>
</evidence>
<dbReference type="GO" id="GO:0042799">
    <property type="term" value="F:histone H4K20 methyltransferase activity"/>
    <property type="evidence" value="ECO:0000318"/>
    <property type="project" value="GO_Central"/>
</dbReference>
<keyword evidence="4" id="KW-1185">Reference proteome</keyword>
<dbReference type="GeneID" id="7442731"/>
<feature type="region of interest" description="Disordered" evidence="1">
    <location>
        <begin position="53"/>
        <end position="88"/>
    </location>
</feature>
<dbReference type="AlphaFoldDB" id="B8C446"/>
<dbReference type="EMBL" id="CM000643">
    <property type="protein sequence ID" value="EED91655.1"/>
    <property type="molecule type" value="Genomic_DNA"/>
</dbReference>
<accession>B8C446</accession>
<feature type="compositionally biased region" description="Basic and acidic residues" evidence="1">
    <location>
        <begin position="1"/>
        <end position="16"/>
    </location>
</feature>
<organism evidence="3 4">
    <name type="scientific">Thalassiosira pseudonana</name>
    <name type="common">Marine diatom</name>
    <name type="synonym">Cyclotella nana</name>
    <dbReference type="NCBI Taxonomy" id="35128"/>
    <lineage>
        <taxon>Eukaryota</taxon>
        <taxon>Sar</taxon>
        <taxon>Stramenopiles</taxon>
        <taxon>Ochrophyta</taxon>
        <taxon>Bacillariophyta</taxon>
        <taxon>Coscinodiscophyceae</taxon>
        <taxon>Thalassiosirophycidae</taxon>
        <taxon>Thalassiosirales</taxon>
        <taxon>Thalassiosiraceae</taxon>
        <taxon>Thalassiosira</taxon>
    </lineage>
</organism>
<dbReference type="GO" id="GO:0043516">
    <property type="term" value="P:regulation of DNA damage response, signal transduction by p53 class mediator"/>
    <property type="evidence" value="ECO:0000318"/>
    <property type="project" value="GO_Central"/>
</dbReference>
<dbReference type="SMART" id="SM00317">
    <property type="entry name" value="SET"/>
    <property type="match status" value="1"/>
</dbReference>
<name>B8C446_THAPS</name>
<dbReference type="InterPro" id="IPR051760">
    <property type="entry name" value="KMT5A"/>
</dbReference>
<evidence type="ECO:0000259" key="2">
    <source>
        <dbReference type="PROSITE" id="PS50280"/>
    </source>
</evidence>
<feature type="region of interest" description="Disordered" evidence="1">
    <location>
        <begin position="1"/>
        <end position="32"/>
    </location>
</feature>
<dbReference type="HOGENOM" id="CLU_881353_0_0_1"/>
<dbReference type="GO" id="GO:0006357">
    <property type="term" value="P:regulation of transcription by RNA polymerase II"/>
    <property type="evidence" value="ECO:0000318"/>
    <property type="project" value="GO_Central"/>
</dbReference>
<reference evidence="3 4" key="1">
    <citation type="journal article" date="2004" name="Science">
        <title>The genome of the diatom Thalassiosira pseudonana: ecology, evolution, and metabolism.</title>
        <authorList>
            <person name="Armbrust E.V."/>
            <person name="Berges J.A."/>
            <person name="Bowler C."/>
            <person name="Green B.R."/>
            <person name="Martinez D."/>
            <person name="Putnam N.H."/>
            <person name="Zhou S."/>
            <person name="Allen A.E."/>
            <person name="Apt K.E."/>
            <person name="Bechner M."/>
            <person name="Brzezinski M.A."/>
            <person name="Chaal B.K."/>
            <person name="Chiovitti A."/>
            <person name="Davis A.K."/>
            <person name="Demarest M.S."/>
            <person name="Detter J.C."/>
            <person name="Glavina T."/>
            <person name="Goodstein D."/>
            <person name="Hadi M.Z."/>
            <person name="Hellsten U."/>
            <person name="Hildebrand M."/>
            <person name="Jenkins B.D."/>
            <person name="Jurka J."/>
            <person name="Kapitonov V.V."/>
            <person name="Kroger N."/>
            <person name="Lau W.W."/>
            <person name="Lane T.W."/>
            <person name="Larimer F.W."/>
            <person name="Lippmeier J.C."/>
            <person name="Lucas S."/>
            <person name="Medina M."/>
            <person name="Montsant A."/>
            <person name="Obornik M."/>
            <person name="Parker M.S."/>
            <person name="Palenik B."/>
            <person name="Pazour G.J."/>
            <person name="Richardson P.M."/>
            <person name="Rynearson T.A."/>
            <person name="Saito M.A."/>
            <person name="Schwartz D.C."/>
            <person name="Thamatrakoln K."/>
            <person name="Valentin K."/>
            <person name="Vardi A."/>
            <person name="Wilkerson F.P."/>
            <person name="Rokhsar D.S."/>
        </authorList>
    </citation>
    <scope>NUCLEOTIDE SEQUENCE [LARGE SCALE GENOMIC DNA]</scope>
    <source>
        <strain evidence="3 4">CCMP1335</strain>
    </source>
</reference>
<dbReference type="InterPro" id="IPR001214">
    <property type="entry name" value="SET_dom"/>
</dbReference>
<sequence length="316" mass="36198">MSDLDGENKLRNEELRSSTFHSPFDASSLGDDDVSIDSDNAFAYLDFSGVDFGESDEEDKTADAGVFPRDTAKTSTATDINKQRNLTQNKLIQRYNELPSGQEEHPQQSHDPKLFEEQTRRVQNLAKWFELGVRPLRYEKDDDLFQSENDDLALLLLRSIEAQDDLNANLPPHPNGKYESQLKISPSTIEDAGNGLFAMISIPKGDVICYYTGYRHDYQSQKRLRDRSYVLKLQNGWPKHDRRNDGFVDALPCKSVLARYINDPRCEERCNVKFDHIQEPGVWHCPVIALRDIEVGEELFISYGPRYWAESRMIGG</sequence>
<dbReference type="InParanoid" id="B8C446"/>
<evidence type="ECO:0000313" key="4">
    <source>
        <dbReference type="Proteomes" id="UP000001449"/>
    </source>
</evidence>
<dbReference type="Proteomes" id="UP000001449">
    <property type="component" value="Chromosome 6"/>
</dbReference>
<dbReference type="PROSITE" id="PS50280">
    <property type="entry name" value="SET"/>
    <property type="match status" value="1"/>
</dbReference>
<reference evidence="3 4" key="2">
    <citation type="journal article" date="2008" name="Nature">
        <title>The Phaeodactylum genome reveals the evolutionary history of diatom genomes.</title>
        <authorList>
            <person name="Bowler C."/>
            <person name="Allen A.E."/>
            <person name="Badger J.H."/>
            <person name="Grimwood J."/>
            <person name="Jabbari K."/>
            <person name="Kuo A."/>
            <person name="Maheswari U."/>
            <person name="Martens C."/>
            <person name="Maumus F."/>
            <person name="Otillar R.P."/>
            <person name="Rayko E."/>
            <person name="Salamov A."/>
            <person name="Vandepoele K."/>
            <person name="Beszteri B."/>
            <person name="Gruber A."/>
            <person name="Heijde M."/>
            <person name="Katinka M."/>
            <person name="Mock T."/>
            <person name="Valentin K."/>
            <person name="Verret F."/>
            <person name="Berges J.A."/>
            <person name="Brownlee C."/>
            <person name="Cadoret J.P."/>
            <person name="Chiovitti A."/>
            <person name="Choi C.J."/>
            <person name="Coesel S."/>
            <person name="De Martino A."/>
            <person name="Detter J.C."/>
            <person name="Durkin C."/>
            <person name="Falciatore A."/>
            <person name="Fournet J."/>
            <person name="Haruta M."/>
            <person name="Huysman M.J."/>
            <person name="Jenkins B.D."/>
            <person name="Jiroutova K."/>
            <person name="Jorgensen R.E."/>
            <person name="Joubert Y."/>
            <person name="Kaplan A."/>
            <person name="Kroger N."/>
            <person name="Kroth P.G."/>
            <person name="La Roche J."/>
            <person name="Lindquist E."/>
            <person name="Lommer M."/>
            <person name="Martin-Jezequel V."/>
            <person name="Lopez P.J."/>
            <person name="Lucas S."/>
            <person name="Mangogna M."/>
            <person name="McGinnis K."/>
            <person name="Medlin L.K."/>
            <person name="Montsant A."/>
            <person name="Oudot-Le Secq M.P."/>
            <person name="Napoli C."/>
            <person name="Obornik M."/>
            <person name="Parker M.S."/>
            <person name="Petit J.L."/>
            <person name="Porcel B.M."/>
            <person name="Poulsen N."/>
            <person name="Robison M."/>
            <person name="Rychlewski L."/>
            <person name="Rynearson T.A."/>
            <person name="Schmutz J."/>
            <person name="Shapiro H."/>
            <person name="Siaut M."/>
            <person name="Stanley M."/>
            <person name="Sussman M.R."/>
            <person name="Taylor A.R."/>
            <person name="Vardi A."/>
            <person name="von Dassow P."/>
            <person name="Vyverman W."/>
            <person name="Willis A."/>
            <person name="Wyrwicz L.S."/>
            <person name="Rokhsar D.S."/>
            <person name="Weissenbach J."/>
            <person name="Armbrust E.V."/>
            <person name="Green B.R."/>
            <person name="Van de Peer Y."/>
            <person name="Grigoriev I.V."/>
        </authorList>
    </citation>
    <scope>NUCLEOTIDE SEQUENCE [LARGE SCALE GENOMIC DNA]</scope>
    <source>
        <strain evidence="3 4">CCMP1335</strain>
    </source>
</reference>
<gene>
    <name evidence="3" type="ORF">THAPSDRAFT_23212</name>
</gene>
<dbReference type="Gene3D" id="2.170.270.10">
    <property type="entry name" value="SET domain"/>
    <property type="match status" value="1"/>
</dbReference>
<dbReference type="InterPro" id="IPR046341">
    <property type="entry name" value="SET_dom_sf"/>
</dbReference>
<protein>
    <recommendedName>
        <fullName evidence="2">SET domain-containing protein</fullName>
    </recommendedName>
</protein>
<feature type="compositionally biased region" description="Polar residues" evidence="1">
    <location>
        <begin position="73"/>
        <end position="88"/>
    </location>
</feature>
<dbReference type="GO" id="GO:0005634">
    <property type="term" value="C:nucleus"/>
    <property type="evidence" value="ECO:0000318"/>
    <property type="project" value="GO_Central"/>
</dbReference>
<dbReference type="PaxDb" id="35128-Thaps23212"/>